<dbReference type="Proteomes" id="UP001370348">
    <property type="component" value="Chromosome"/>
</dbReference>
<dbReference type="Pfam" id="PF00903">
    <property type="entry name" value="Glyoxalase"/>
    <property type="match status" value="1"/>
</dbReference>
<evidence type="ECO:0000313" key="2">
    <source>
        <dbReference type="EMBL" id="WXB15698.1"/>
    </source>
</evidence>
<dbReference type="PROSITE" id="PS51819">
    <property type="entry name" value="VOC"/>
    <property type="match status" value="2"/>
</dbReference>
<dbReference type="InterPro" id="IPR052164">
    <property type="entry name" value="Anthracycline_SecMetBiosynth"/>
</dbReference>
<dbReference type="Gene3D" id="3.10.180.10">
    <property type="entry name" value="2,3-Dihydroxybiphenyl 1,2-Dioxygenase, domain 1"/>
    <property type="match status" value="2"/>
</dbReference>
<feature type="domain" description="VOC" evidence="1">
    <location>
        <begin position="11"/>
        <end position="129"/>
    </location>
</feature>
<protein>
    <submittedName>
        <fullName evidence="2">VOC family protein</fullName>
    </submittedName>
</protein>
<dbReference type="PANTHER" id="PTHR33993">
    <property type="entry name" value="GLYOXALASE-RELATED"/>
    <property type="match status" value="1"/>
</dbReference>
<dbReference type="EMBL" id="CP089984">
    <property type="protein sequence ID" value="WXB15698.1"/>
    <property type="molecule type" value="Genomic_DNA"/>
</dbReference>
<evidence type="ECO:0000313" key="3">
    <source>
        <dbReference type="Proteomes" id="UP001370348"/>
    </source>
</evidence>
<dbReference type="InterPro" id="IPR004360">
    <property type="entry name" value="Glyas_Fos-R_dOase_dom"/>
</dbReference>
<dbReference type="PANTHER" id="PTHR33993:SF14">
    <property type="entry name" value="GB|AAF24581.1"/>
    <property type="match status" value="1"/>
</dbReference>
<dbReference type="InterPro" id="IPR029068">
    <property type="entry name" value="Glyas_Bleomycin-R_OHBP_Dase"/>
</dbReference>
<organism evidence="2 3">
    <name type="scientific">Pendulispora albinea</name>
    <dbReference type="NCBI Taxonomy" id="2741071"/>
    <lineage>
        <taxon>Bacteria</taxon>
        <taxon>Pseudomonadati</taxon>
        <taxon>Myxococcota</taxon>
        <taxon>Myxococcia</taxon>
        <taxon>Myxococcales</taxon>
        <taxon>Sorangiineae</taxon>
        <taxon>Pendulisporaceae</taxon>
        <taxon>Pendulispora</taxon>
    </lineage>
</organism>
<dbReference type="CDD" id="cd07247">
    <property type="entry name" value="SgaA_N_like"/>
    <property type="match status" value="2"/>
</dbReference>
<gene>
    <name evidence="2" type="ORF">LZC94_00195</name>
</gene>
<reference evidence="2 3" key="1">
    <citation type="submission" date="2021-12" db="EMBL/GenBank/DDBJ databases">
        <title>Discovery of the Pendulisporaceae a myxobacterial family with distinct sporulation behavior and unique specialized metabolism.</title>
        <authorList>
            <person name="Garcia R."/>
            <person name="Popoff A."/>
            <person name="Bader C.D."/>
            <person name="Loehr J."/>
            <person name="Walesch S."/>
            <person name="Walt C."/>
            <person name="Boldt J."/>
            <person name="Bunk B."/>
            <person name="Haeckl F.J.F.P.J."/>
            <person name="Gunesch A.P."/>
            <person name="Birkelbach J."/>
            <person name="Nuebel U."/>
            <person name="Pietschmann T."/>
            <person name="Bach T."/>
            <person name="Mueller R."/>
        </authorList>
    </citation>
    <scope>NUCLEOTIDE SEQUENCE [LARGE SCALE GENOMIC DNA]</scope>
    <source>
        <strain evidence="2 3">MSr11954</strain>
    </source>
</reference>
<feature type="domain" description="VOC" evidence="1">
    <location>
        <begin position="143"/>
        <end position="255"/>
    </location>
</feature>
<dbReference type="InterPro" id="IPR037523">
    <property type="entry name" value="VOC_core"/>
</dbReference>
<dbReference type="RefSeq" id="WP_394825333.1">
    <property type="nucleotide sequence ID" value="NZ_CP089984.1"/>
</dbReference>
<name>A0ABZ2LXN5_9BACT</name>
<accession>A0ABZ2LXN5</accession>
<sequence length="258" mass="27907">MPEVTKYQPGTFCWVELAARGVNDAKKFYKEIFAWSYDDVPIPGGGVYTMCKVRDRDVCALSEQREETIAQGVPPHWLAYISVTNADAIAQRAGELGGHVLASPFDVMDVGRMAILADPTGAFFALWQPGKHFGAGLLREAQAMEWNELSTTDPAAAQRFYTSLFGWTTREASGAGMEYIDFALGEYMVGGMMKAQPGMPSAWVTYFSVVDPDGSSKSTASLGGTVLLAPMDIPGVGRIAVLQDPQGSVFGVVRMVKK</sequence>
<keyword evidence="3" id="KW-1185">Reference proteome</keyword>
<evidence type="ECO:0000259" key="1">
    <source>
        <dbReference type="PROSITE" id="PS51819"/>
    </source>
</evidence>
<dbReference type="SUPFAM" id="SSF54593">
    <property type="entry name" value="Glyoxalase/Bleomycin resistance protein/Dihydroxybiphenyl dioxygenase"/>
    <property type="match status" value="2"/>
</dbReference>
<proteinExistence type="predicted"/>